<name>A0A1I5D3J7_9GAMM</name>
<accession>A0A1I5D3J7</accession>
<dbReference type="STRING" id="53341.SAMN05421579_1345"/>
<evidence type="ECO:0000313" key="1">
    <source>
        <dbReference type="EMBL" id="SFN93676.1"/>
    </source>
</evidence>
<gene>
    <name evidence="1" type="ORF">SAMN05421579_1345</name>
</gene>
<dbReference type="Gene3D" id="3.40.50.300">
    <property type="entry name" value="P-loop containing nucleotide triphosphate hydrolases"/>
    <property type="match status" value="1"/>
</dbReference>
<evidence type="ECO:0000313" key="2">
    <source>
        <dbReference type="Proteomes" id="UP000199011"/>
    </source>
</evidence>
<dbReference type="Proteomes" id="UP000199011">
    <property type="component" value="Unassembled WGS sequence"/>
</dbReference>
<protein>
    <recommendedName>
        <fullName evidence="3">ABC transporter</fullName>
    </recommendedName>
</protein>
<dbReference type="InterPro" id="IPR027417">
    <property type="entry name" value="P-loop_NTPase"/>
</dbReference>
<proteinExistence type="predicted"/>
<dbReference type="EMBL" id="FOVO01000034">
    <property type="protein sequence ID" value="SFN93676.1"/>
    <property type="molecule type" value="Genomic_DNA"/>
</dbReference>
<reference evidence="2" key="1">
    <citation type="submission" date="2016-10" db="EMBL/GenBank/DDBJ databases">
        <authorList>
            <person name="Varghese N."/>
            <person name="Submissions S."/>
        </authorList>
    </citation>
    <scope>NUCLEOTIDE SEQUENCE [LARGE SCALE GENOMIC DNA]</scope>
    <source>
        <strain evidence="2">DSM 16522</strain>
    </source>
</reference>
<organism evidence="1 2">
    <name type="scientific">Xenorhabdus japonica</name>
    <dbReference type="NCBI Taxonomy" id="53341"/>
    <lineage>
        <taxon>Bacteria</taxon>
        <taxon>Pseudomonadati</taxon>
        <taxon>Pseudomonadota</taxon>
        <taxon>Gammaproteobacteria</taxon>
        <taxon>Enterobacterales</taxon>
        <taxon>Morganellaceae</taxon>
        <taxon>Xenorhabdus</taxon>
    </lineage>
</organism>
<sequence>MTILITSHDRAFIDNVANRFLLIKNGKLEEVSSSDGYYLFLNEKVISSQKELTRDRGSTHDESEILADLEDEEKILQCIVVLEKNLAEDLARKPKHQKLKNKEIWSKEIKRLYEILG</sequence>
<keyword evidence="2" id="KW-1185">Reference proteome</keyword>
<evidence type="ECO:0008006" key="3">
    <source>
        <dbReference type="Google" id="ProtNLM"/>
    </source>
</evidence>
<dbReference type="AlphaFoldDB" id="A0A1I5D3J7"/>